<comment type="caution">
    <text evidence="5">The sequence shown here is derived from an EMBL/GenBank/DDBJ whole genome shotgun (WGS) entry which is preliminary data.</text>
</comment>
<dbReference type="PANTHER" id="PTHR10264">
    <property type="entry name" value="BAND 7 PROTEIN-RELATED"/>
    <property type="match status" value="1"/>
</dbReference>
<gene>
    <name evidence="5" type="ORF">PXEA_LOCUS17912</name>
</gene>
<dbReference type="SMART" id="SM00244">
    <property type="entry name" value="PHB"/>
    <property type="match status" value="1"/>
</dbReference>
<dbReference type="Gene3D" id="3.30.479.30">
    <property type="entry name" value="Band 7 domain"/>
    <property type="match status" value="1"/>
</dbReference>
<evidence type="ECO:0000313" key="5">
    <source>
        <dbReference type="EMBL" id="VEL24472.1"/>
    </source>
</evidence>
<dbReference type="PRINTS" id="PR00721">
    <property type="entry name" value="STOMATIN"/>
</dbReference>
<keyword evidence="3" id="KW-0472">Membrane</keyword>
<sequence>MPSIVQNPEQMDNLESRGGPQGELFDHENHEGYSPCEWILFIFCILFFIILSPLLIFTQLRVIKAYERGILLRFGKLKGRGKKAVIGPGITIIVPFIDSLMRADLRLRTVNIPPQEVLTSDAVTVNVDAVVYLRITDPAASLLRVKDVERSAELLAVSTLRNVIGTQSLNELLTGRELVDKSLSSILDTATEPWGVKVSSEPEIEK</sequence>
<feature type="domain" description="Band 7" evidence="4">
    <location>
        <begin position="58"/>
        <end position="204"/>
    </location>
</feature>
<dbReference type="FunFam" id="3.30.479.30:FF:000004">
    <property type="entry name" value="Putative membrane protease family, stomatin"/>
    <property type="match status" value="1"/>
</dbReference>
<name>A0A3S5A0K9_9PLAT</name>
<feature type="region of interest" description="Disordered" evidence="2">
    <location>
        <begin position="1"/>
        <end position="21"/>
    </location>
</feature>
<keyword evidence="3" id="KW-1133">Transmembrane helix</keyword>
<dbReference type="InterPro" id="IPR036013">
    <property type="entry name" value="Band_7/SPFH_dom_sf"/>
</dbReference>
<feature type="compositionally biased region" description="Polar residues" evidence="2">
    <location>
        <begin position="1"/>
        <end position="10"/>
    </location>
</feature>
<dbReference type="AlphaFoldDB" id="A0A3S5A0K9"/>
<evidence type="ECO:0000256" key="2">
    <source>
        <dbReference type="SAM" id="MobiDB-lite"/>
    </source>
</evidence>
<comment type="similarity">
    <text evidence="1">Belongs to the band 7/mec-2 family.</text>
</comment>
<accession>A0A3S5A0K9</accession>
<evidence type="ECO:0000256" key="1">
    <source>
        <dbReference type="ARBA" id="ARBA00008164"/>
    </source>
</evidence>
<keyword evidence="6" id="KW-1185">Reference proteome</keyword>
<reference evidence="5" key="1">
    <citation type="submission" date="2018-11" db="EMBL/GenBank/DDBJ databases">
        <authorList>
            <consortium name="Pathogen Informatics"/>
        </authorList>
    </citation>
    <scope>NUCLEOTIDE SEQUENCE</scope>
</reference>
<proteinExistence type="inferred from homology"/>
<organism evidence="5 6">
    <name type="scientific">Protopolystoma xenopodis</name>
    <dbReference type="NCBI Taxonomy" id="117903"/>
    <lineage>
        <taxon>Eukaryota</taxon>
        <taxon>Metazoa</taxon>
        <taxon>Spiralia</taxon>
        <taxon>Lophotrochozoa</taxon>
        <taxon>Platyhelminthes</taxon>
        <taxon>Monogenea</taxon>
        <taxon>Polyopisthocotylea</taxon>
        <taxon>Polystomatidea</taxon>
        <taxon>Polystomatidae</taxon>
        <taxon>Protopolystoma</taxon>
    </lineage>
</organism>
<dbReference type="SUPFAM" id="SSF117892">
    <property type="entry name" value="Band 7/SPFH domain"/>
    <property type="match status" value="1"/>
</dbReference>
<dbReference type="InterPro" id="IPR001107">
    <property type="entry name" value="Band_7"/>
</dbReference>
<dbReference type="InterPro" id="IPR043202">
    <property type="entry name" value="Band-7_stomatin-like"/>
</dbReference>
<dbReference type="GO" id="GO:0009898">
    <property type="term" value="C:cytoplasmic side of plasma membrane"/>
    <property type="evidence" value="ECO:0007669"/>
    <property type="project" value="UniProtKB-ARBA"/>
</dbReference>
<evidence type="ECO:0000313" key="6">
    <source>
        <dbReference type="Proteomes" id="UP000784294"/>
    </source>
</evidence>
<feature type="transmembrane region" description="Helical" evidence="3">
    <location>
        <begin position="38"/>
        <end position="63"/>
    </location>
</feature>
<evidence type="ECO:0000256" key="3">
    <source>
        <dbReference type="SAM" id="Phobius"/>
    </source>
</evidence>
<protein>
    <recommendedName>
        <fullName evidence="4">Band 7 domain-containing protein</fullName>
    </recommendedName>
</protein>
<dbReference type="Pfam" id="PF01145">
    <property type="entry name" value="Band_7"/>
    <property type="match status" value="1"/>
</dbReference>
<keyword evidence="3" id="KW-0812">Transmembrane</keyword>
<evidence type="ECO:0000259" key="4">
    <source>
        <dbReference type="SMART" id="SM00244"/>
    </source>
</evidence>
<dbReference type="OrthoDB" id="2105077at2759"/>
<dbReference type="EMBL" id="CAAALY010067909">
    <property type="protein sequence ID" value="VEL24472.1"/>
    <property type="molecule type" value="Genomic_DNA"/>
</dbReference>
<dbReference type="Proteomes" id="UP000784294">
    <property type="component" value="Unassembled WGS sequence"/>
</dbReference>
<dbReference type="PANTHER" id="PTHR10264:SF19">
    <property type="entry name" value="AT06885P-RELATED"/>
    <property type="match status" value="1"/>
</dbReference>
<dbReference type="InterPro" id="IPR001972">
    <property type="entry name" value="Stomatin_HflK_fam"/>
</dbReference>